<gene>
    <name evidence="1" type="ORF">LCGC14_0195690</name>
</gene>
<dbReference type="EMBL" id="LAZR01000084">
    <property type="protein sequence ID" value="KKN93736.1"/>
    <property type="molecule type" value="Genomic_DNA"/>
</dbReference>
<evidence type="ECO:0000313" key="1">
    <source>
        <dbReference type="EMBL" id="KKN93736.1"/>
    </source>
</evidence>
<sequence length="114" mass="13710">MDYRDEDLTEDERAIILKIQKLWTEMGMIPVSVNNLYDLFIQIKSENDQWYKIQTHDKIDREWEKLVLAELSTYTIHRGITFASAMRLLMEYNFFVSVSFQDMYDMYSGSEDED</sequence>
<protein>
    <submittedName>
        <fullName evidence="1">Uncharacterized protein</fullName>
    </submittedName>
</protein>
<reference evidence="1" key="1">
    <citation type="journal article" date="2015" name="Nature">
        <title>Complex archaea that bridge the gap between prokaryotes and eukaryotes.</title>
        <authorList>
            <person name="Spang A."/>
            <person name="Saw J.H."/>
            <person name="Jorgensen S.L."/>
            <person name="Zaremba-Niedzwiedzka K."/>
            <person name="Martijn J."/>
            <person name="Lind A.E."/>
            <person name="van Eijk R."/>
            <person name="Schleper C."/>
            <person name="Guy L."/>
            <person name="Ettema T.J."/>
        </authorList>
    </citation>
    <scope>NUCLEOTIDE SEQUENCE</scope>
</reference>
<proteinExistence type="predicted"/>
<name>A0A0F9X4G3_9ZZZZ</name>
<accession>A0A0F9X4G3</accession>
<organism evidence="1">
    <name type="scientific">marine sediment metagenome</name>
    <dbReference type="NCBI Taxonomy" id="412755"/>
    <lineage>
        <taxon>unclassified sequences</taxon>
        <taxon>metagenomes</taxon>
        <taxon>ecological metagenomes</taxon>
    </lineage>
</organism>
<comment type="caution">
    <text evidence="1">The sequence shown here is derived from an EMBL/GenBank/DDBJ whole genome shotgun (WGS) entry which is preliminary data.</text>
</comment>
<dbReference type="AlphaFoldDB" id="A0A0F9X4G3"/>